<dbReference type="GO" id="GO:0005509">
    <property type="term" value="F:calcium ion binding"/>
    <property type="evidence" value="ECO:0007669"/>
    <property type="project" value="InterPro"/>
</dbReference>
<dbReference type="PRINTS" id="PR00313">
    <property type="entry name" value="CABNDNGRPT"/>
</dbReference>
<evidence type="ECO:0000313" key="6">
    <source>
        <dbReference type="Proteomes" id="UP000006762"/>
    </source>
</evidence>
<comment type="subcellular location">
    <subcellularLocation>
        <location evidence="1">Secreted</location>
    </subcellularLocation>
</comment>
<dbReference type="STRING" id="1208323.B30_01880"/>
<proteinExistence type="predicted"/>
<dbReference type="InterPro" id="IPR036844">
    <property type="entry name" value="Hint_dom_sf"/>
</dbReference>
<dbReference type="SUPFAM" id="SSF51120">
    <property type="entry name" value="beta-Roll"/>
    <property type="match status" value="2"/>
</dbReference>
<keyword evidence="2" id="KW-0964">Secreted</keyword>
<name>K2JVT8_9RHOB</name>
<dbReference type="SUPFAM" id="SSF51294">
    <property type="entry name" value="Hedgehog/intein (Hint) domain"/>
    <property type="match status" value="1"/>
</dbReference>
<protein>
    <submittedName>
        <fullName evidence="5">Hemolysin-type calcium-binding protein</fullName>
    </submittedName>
</protein>
<dbReference type="Gene3D" id="2.150.10.10">
    <property type="entry name" value="Serralysin-like metalloprotease, C-terminal"/>
    <property type="match status" value="2"/>
</dbReference>
<evidence type="ECO:0000259" key="4">
    <source>
        <dbReference type="Pfam" id="PF13403"/>
    </source>
</evidence>
<dbReference type="InterPro" id="IPR006141">
    <property type="entry name" value="Intein_N"/>
</dbReference>
<dbReference type="PATRIC" id="fig|1208323.3.peg.389"/>
<dbReference type="Pfam" id="PF13403">
    <property type="entry name" value="Hint_2"/>
    <property type="match status" value="1"/>
</dbReference>
<sequence length="956" mass="98549">MTNYYIVSSNPEVHDDGNVNNYTQVQAGALTPQEGDAYYLDGNLSSSLWFYGSASFTVNIEQSLVTNNLVGGATMWIQGTTNATVNIGAGVDADYLNISSSGDTLTINVDDGATLGAITAPLTDQMTIVAGNDVTMNGALIGSNGDSTVTFGSGATFNSTVNFDGWGTLSETGSQTFSVGDNAVFEYGVSMDGSYTHNSFSAGVNSTIGDDIVMNGSGYINLTDDTSGYSGSVTVGDGSTVQGNVYMGGSYGDMTVAVGNDVSVGDIAVGGSFNDIDITVGDRVDTGYIGMGGSDINGRILVGSEGNVSAIYAGGSSSDICVGVGDNTNIDLSIAMGGSNDSYALSLGDGVSIGLDLSMGGSNNVQNVVMGDDVSVGTYVFMGGVDNTNHVEIGNNFTLGSHWTGSISGSDYLEIGDNWDIGTGIYLQGGDDTLILGTVADGVTAYIDGGLGTDALSLRVAAGDTGFVSAATEAGWTYDSDTGTWSSNGNDLTYNGVTYTSFETAAVVDEDWELVCPVANNIVDGTAGDDVMDIGYTDAQGDQIDGTDGDTDVIFGYAGDDTINGGAGNDTIHGGLDNDTITGGAGDDSVTGGAGSDTLAGGVGADVLDGGSGDDSLDGGEGDDELLGGLGADTLIGGAGADTLTGGDGADLFIVDDGGDTITDFDATSGIGDDDESDNDVVDLSTFYNETTLAEWNAANPTQTYASPLGWLRADQGDGVLDAASGLELYSPDGNPVTSADLNAENTRVICFARGTRIMTPRGEVEIQNLKVGDNVLTLDNGFKPIRWIGHRRLGAEALDAMPKLRPIRIRAGALDTDLPVRDLVVSPQHRVLFRSPHAELMFGTHEVLLAARQLLGLEGVCVEREAREVEYWHFLFNRHEIVFAEGAASESLYTGVEALKSLNPEAREEIFALFPELGADEATRKPDLARPVVNGVVARLLVSVNGSGQTANILH</sequence>
<dbReference type="GO" id="GO:0016539">
    <property type="term" value="P:intein-mediated protein splicing"/>
    <property type="evidence" value="ECO:0007669"/>
    <property type="project" value="InterPro"/>
</dbReference>
<evidence type="ECO:0000256" key="3">
    <source>
        <dbReference type="SAM" id="MobiDB-lite"/>
    </source>
</evidence>
<dbReference type="Pfam" id="PF00353">
    <property type="entry name" value="HemolysinCabind"/>
    <property type="match status" value="2"/>
</dbReference>
<organism evidence="5 6">
    <name type="scientific">Celeribacter baekdonensis B30</name>
    <dbReference type="NCBI Taxonomy" id="1208323"/>
    <lineage>
        <taxon>Bacteria</taxon>
        <taxon>Pseudomonadati</taxon>
        <taxon>Pseudomonadota</taxon>
        <taxon>Alphaproteobacteria</taxon>
        <taxon>Rhodobacterales</taxon>
        <taxon>Roseobacteraceae</taxon>
        <taxon>Celeribacter</taxon>
    </lineage>
</organism>
<dbReference type="InterPro" id="IPR028992">
    <property type="entry name" value="Hedgehog/Intein_dom"/>
</dbReference>
<comment type="caution">
    <text evidence="5">The sequence shown here is derived from an EMBL/GenBank/DDBJ whole genome shotgun (WGS) entry which is preliminary data.</text>
</comment>
<dbReference type="AlphaFoldDB" id="K2JVT8"/>
<feature type="domain" description="Hedgehog/Intein (Hint)" evidence="4">
    <location>
        <begin position="750"/>
        <end position="896"/>
    </location>
</feature>
<evidence type="ECO:0000313" key="5">
    <source>
        <dbReference type="EMBL" id="EKE74434.1"/>
    </source>
</evidence>
<dbReference type="InterPro" id="IPR018511">
    <property type="entry name" value="Hemolysin-typ_Ca-bd_CS"/>
</dbReference>
<dbReference type="Gene3D" id="2.170.16.10">
    <property type="entry name" value="Hedgehog/Intein (Hint) domain"/>
    <property type="match status" value="1"/>
</dbReference>
<dbReference type="eggNOG" id="COG2931">
    <property type="taxonomic scope" value="Bacteria"/>
</dbReference>
<dbReference type="PANTHER" id="PTHR38340">
    <property type="entry name" value="S-LAYER PROTEIN"/>
    <property type="match status" value="1"/>
</dbReference>
<dbReference type="InterPro" id="IPR001343">
    <property type="entry name" value="Hemolysn_Ca-bd"/>
</dbReference>
<evidence type="ECO:0000256" key="2">
    <source>
        <dbReference type="ARBA" id="ARBA00022525"/>
    </source>
</evidence>
<dbReference type="EMBL" id="AMRK01000001">
    <property type="protein sequence ID" value="EKE74434.1"/>
    <property type="molecule type" value="Genomic_DNA"/>
</dbReference>
<evidence type="ECO:0000256" key="1">
    <source>
        <dbReference type="ARBA" id="ARBA00004613"/>
    </source>
</evidence>
<dbReference type="Proteomes" id="UP000006762">
    <property type="component" value="Unassembled WGS sequence"/>
</dbReference>
<dbReference type="OrthoDB" id="6305173at2"/>
<dbReference type="PROSITE" id="PS00330">
    <property type="entry name" value="HEMOLYSIN_CALCIUM"/>
    <property type="match status" value="4"/>
</dbReference>
<dbReference type="RefSeq" id="WP_009570282.1">
    <property type="nucleotide sequence ID" value="NZ_AMRK01000001.1"/>
</dbReference>
<dbReference type="GO" id="GO:0005576">
    <property type="term" value="C:extracellular region"/>
    <property type="evidence" value="ECO:0007669"/>
    <property type="project" value="UniProtKB-SubCell"/>
</dbReference>
<reference evidence="5 6" key="1">
    <citation type="submission" date="2012-09" db="EMBL/GenBank/DDBJ databases">
        <title>Celeribacter baekdonensis B30 Genome Sequencing.</title>
        <authorList>
            <person name="Wang W."/>
        </authorList>
    </citation>
    <scope>NUCLEOTIDE SEQUENCE [LARGE SCALE GENOMIC DNA]</scope>
    <source>
        <strain evidence="5 6">B30</strain>
    </source>
</reference>
<dbReference type="InterPro" id="IPR011049">
    <property type="entry name" value="Serralysin-like_metalloprot_C"/>
</dbReference>
<dbReference type="InterPro" id="IPR050557">
    <property type="entry name" value="RTX_toxin/Mannuronan_C5-epim"/>
</dbReference>
<feature type="region of interest" description="Disordered" evidence="3">
    <location>
        <begin position="601"/>
        <end position="622"/>
    </location>
</feature>
<gene>
    <name evidence="5" type="ORF">B30_01880</name>
</gene>
<dbReference type="PANTHER" id="PTHR38340:SF1">
    <property type="entry name" value="S-LAYER PROTEIN"/>
    <property type="match status" value="1"/>
</dbReference>
<keyword evidence="6" id="KW-1185">Reference proteome</keyword>
<accession>K2JVT8</accession>
<dbReference type="PROSITE" id="PS50817">
    <property type="entry name" value="INTEIN_N_TER"/>
    <property type="match status" value="1"/>
</dbReference>